<dbReference type="PANTHER" id="PTHR11113">
    <property type="entry name" value="N-ACETYLGLUCOSAMINE-6-PHOSPHATE DEACETYLASE"/>
    <property type="match status" value="1"/>
</dbReference>
<proteinExistence type="inferred from homology"/>
<evidence type="ECO:0000313" key="6">
    <source>
        <dbReference type="EMBL" id="HIQ64045.1"/>
    </source>
</evidence>
<dbReference type="EMBL" id="DVFI01000149">
    <property type="protein sequence ID" value="HIQ64045.1"/>
    <property type="molecule type" value="Genomic_DNA"/>
</dbReference>
<dbReference type="PANTHER" id="PTHR11113:SF14">
    <property type="entry name" value="N-ACETYLGLUCOSAMINE-6-PHOSPHATE DEACETYLASE"/>
    <property type="match status" value="1"/>
</dbReference>
<comment type="caution">
    <text evidence="6">The sequence shown here is derived from an EMBL/GenBank/DDBJ whole genome shotgun (WGS) entry which is preliminary data.</text>
</comment>
<dbReference type="InterPro" id="IPR032466">
    <property type="entry name" value="Metal_Hydrolase"/>
</dbReference>
<name>A0A9D0YY64_9FIRM</name>
<keyword evidence="3 6" id="KW-0378">Hydrolase</keyword>
<dbReference type="Pfam" id="PF01979">
    <property type="entry name" value="Amidohydro_1"/>
    <property type="match status" value="1"/>
</dbReference>
<protein>
    <submittedName>
        <fullName evidence="6">N-acetylglucosamine-6-phosphate deacetylase</fullName>
        <ecNumber evidence="6">3.5.1.25</ecNumber>
    </submittedName>
</protein>
<keyword evidence="2" id="KW-0479">Metal-binding</keyword>
<sequence>EILGVHAEGPFINPEKKGAQAGENILPPQAGLVRDFADILRIVTLAPEMEGAMAFIEEISRDTHVVLSMGHTAATYETAIDAVWHGVSHATHTFNAMTGLNHRAPGVVGAALTSPVTAELIADTFHVHPGLFSLMARAKGDKLVLITDCTRAGGMADGVYDLGGQEIFVKGIQCRLADGTIAGSVLKLNQAVANMRAHTDLPLWAVVNMASRNPANAIGETRKGTLEPGKDADILLCDETFGVRRTYLRGELIYQAQ</sequence>
<reference evidence="6" key="1">
    <citation type="submission" date="2020-10" db="EMBL/GenBank/DDBJ databases">
        <authorList>
            <person name="Gilroy R."/>
        </authorList>
    </citation>
    <scope>NUCLEOTIDE SEQUENCE</scope>
    <source>
        <strain evidence="6">ChiHile30-977</strain>
    </source>
</reference>
<organism evidence="6 7">
    <name type="scientific">Candidatus Avichristensenella intestinipullorum</name>
    <dbReference type="NCBI Taxonomy" id="2840693"/>
    <lineage>
        <taxon>Bacteria</taxon>
        <taxon>Bacillati</taxon>
        <taxon>Bacillota</taxon>
        <taxon>Clostridia</taxon>
        <taxon>Candidatus Avichristensenella</taxon>
    </lineage>
</organism>
<evidence type="ECO:0000256" key="1">
    <source>
        <dbReference type="ARBA" id="ARBA00010716"/>
    </source>
</evidence>
<comment type="similarity">
    <text evidence="1">Belongs to the metallo-dependent hydrolases superfamily. NagA family.</text>
</comment>
<dbReference type="NCBIfam" id="TIGR00221">
    <property type="entry name" value="nagA"/>
    <property type="match status" value="1"/>
</dbReference>
<dbReference type="EC" id="3.5.1.25" evidence="6"/>
<evidence type="ECO:0000313" key="7">
    <source>
        <dbReference type="Proteomes" id="UP000886819"/>
    </source>
</evidence>
<reference evidence="6" key="2">
    <citation type="journal article" date="2021" name="PeerJ">
        <title>Extensive microbial diversity within the chicken gut microbiome revealed by metagenomics and culture.</title>
        <authorList>
            <person name="Gilroy R."/>
            <person name="Ravi A."/>
            <person name="Getino M."/>
            <person name="Pursley I."/>
            <person name="Horton D.L."/>
            <person name="Alikhan N.F."/>
            <person name="Baker D."/>
            <person name="Gharbi K."/>
            <person name="Hall N."/>
            <person name="Watson M."/>
            <person name="Adriaenssens E.M."/>
            <person name="Foster-Nyarko E."/>
            <person name="Jarju S."/>
            <person name="Secka A."/>
            <person name="Antonio M."/>
            <person name="Oren A."/>
            <person name="Chaudhuri R.R."/>
            <person name="La Ragione R."/>
            <person name="Hildebrand F."/>
            <person name="Pallen M.J."/>
        </authorList>
    </citation>
    <scope>NUCLEOTIDE SEQUENCE</scope>
    <source>
        <strain evidence="6">ChiHile30-977</strain>
    </source>
</reference>
<dbReference type="SUPFAM" id="SSF51338">
    <property type="entry name" value="Composite domain of metallo-dependent hydrolases"/>
    <property type="match status" value="1"/>
</dbReference>
<evidence type="ECO:0000256" key="4">
    <source>
        <dbReference type="ARBA" id="ARBA00023277"/>
    </source>
</evidence>
<dbReference type="InterPro" id="IPR011059">
    <property type="entry name" value="Metal-dep_hydrolase_composite"/>
</dbReference>
<accession>A0A9D0YY64</accession>
<dbReference type="Gene3D" id="3.20.20.140">
    <property type="entry name" value="Metal-dependent hydrolases"/>
    <property type="match status" value="1"/>
</dbReference>
<evidence type="ECO:0000259" key="5">
    <source>
        <dbReference type="Pfam" id="PF01979"/>
    </source>
</evidence>
<dbReference type="AlphaFoldDB" id="A0A9D0YY64"/>
<dbReference type="GO" id="GO:0006046">
    <property type="term" value="P:N-acetylglucosamine catabolic process"/>
    <property type="evidence" value="ECO:0007669"/>
    <property type="project" value="TreeGrafter"/>
</dbReference>
<keyword evidence="4" id="KW-0119">Carbohydrate metabolism</keyword>
<feature type="non-terminal residue" evidence="6">
    <location>
        <position position="1"/>
    </location>
</feature>
<dbReference type="SUPFAM" id="SSF51556">
    <property type="entry name" value="Metallo-dependent hydrolases"/>
    <property type="match status" value="1"/>
</dbReference>
<dbReference type="Proteomes" id="UP000886819">
    <property type="component" value="Unassembled WGS sequence"/>
</dbReference>
<dbReference type="GO" id="GO:0008448">
    <property type="term" value="F:N-acetylglucosamine-6-phosphate deacetylase activity"/>
    <property type="evidence" value="ECO:0007669"/>
    <property type="project" value="UniProtKB-EC"/>
</dbReference>
<feature type="domain" description="Amidohydrolase-related" evidence="5">
    <location>
        <begin position="2"/>
        <end position="251"/>
    </location>
</feature>
<dbReference type="InterPro" id="IPR006680">
    <property type="entry name" value="Amidohydro-rel"/>
</dbReference>
<dbReference type="InterPro" id="IPR003764">
    <property type="entry name" value="GlcNAc_6-P_deAcase"/>
</dbReference>
<evidence type="ECO:0000256" key="2">
    <source>
        <dbReference type="ARBA" id="ARBA00022723"/>
    </source>
</evidence>
<gene>
    <name evidence="6" type="primary">nagA</name>
    <name evidence="6" type="ORF">IAA66_10780</name>
</gene>
<dbReference type="GO" id="GO:0046872">
    <property type="term" value="F:metal ion binding"/>
    <property type="evidence" value="ECO:0007669"/>
    <property type="project" value="UniProtKB-KW"/>
</dbReference>
<evidence type="ECO:0000256" key="3">
    <source>
        <dbReference type="ARBA" id="ARBA00022801"/>
    </source>
</evidence>